<reference evidence="1 2" key="1">
    <citation type="submission" date="2019-07" db="EMBL/GenBank/DDBJ databases">
        <title>De Novo Assembly of kiwifruit Actinidia rufa.</title>
        <authorList>
            <person name="Sugita-Konishi S."/>
            <person name="Sato K."/>
            <person name="Mori E."/>
            <person name="Abe Y."/>
            <person name="Kisaki G."/>
            <person name="Hamano K."/>
            <person name="Suezawa K."/>
            <person name="Otani M."/>
            <person name="Fukuda T."/>
            <person name="Manabe T."/>
            <person name="Gomi K."/>
            <person name="Tabuchi M."/>
            <person name="Akimitsu K."/>
            <person name="Kataoka I."/>
        </authorList>
    </citation>
    <scope>NUCLEOTIDE SEQUENCE [LARGE SCALE GENOMIC DNA]</scope>
    <source>
        <strain evidence="2">cv. Fuchu</strain>
    </source>
</reference>
<dbReference type="AlphaFoldDB" id="A0A7J0EJH7"/>
<organism evidence="1 2">
    <name type="scientific">Actinidia rufa</name>
    <dbReference type="NCBI Taxonomy" id="165716"/>
    <lineage>
        <taxon>Eukaryota</taxon>
        <taxon>Viridiplantae</taxon>
        <taxon>Streptophyta</taxon>
        <taxon>Embryophyta</taxon>
        <taxon>Tracheophyta</taxon>
        <taxon>Spermatophyta</taxon>
        <taxon>Magnoliopsida</taxon>
        <taxon>eudicotyledons</taxon>
        <taxon>Gunneridae</taxon>
        <taxon>Pentapetalae</taxon>
        <taxon>asterids</taxon>
        <taxon>Ericales</taxon>
        <taxon>Actinidiaceae</taxon>
        <taxon>Actinidia</taxon>
    </lineage>
</organism>
<keyword evidence="2" id="KW-1185">Reference proteome</keyword>
<dbReference type="OrthoDB" id="1194658at2759"/>
<gene>
    <name evidence="1" type="ORF">Acr_05g0000910</name>
</gene>
<comment type="caution">
    <text evidence="1">The sequence shown here is derived from an EMBL/GenBank/DDBJ whole genome shotgun (WGS) entry which is preliminary data.</text>
</comment>
<evidence type="ECO:0000313" key="1">
    <source>
        <dbReference type="EMBL" id="GFY86452.1"/>
    </source>
</evidence>
<proteinExistence type="predicted"/>
<dbReference type="Proteomes" id="UP000585474">
    <property type="component" value="Unassembled WGS sequence"/>
</dbReference>
<evidence type="ECO:0000313" key="2">
    <source>
        <dbReference type="Proteomes" id="UP000585474"/>
    </source>
</evidence>
<accession>A0A7J0EJH7</accession>
<dbReference type="EMBL" id="BJWL01000005">
    <property type="protein sequence ID" value="GFY86452.1"/>
    <property type="molecule type" value="Genomic_DNA"/>
</dbReference>
<sequence length="418" mass="46093">MSPRIKGRASLRGRILLESRTTWTTIKDSGKLEPLSPIRPSKTMHCGVNDRDALLGKLASLPPIHMLLDPAEGDHATVCSSPRLVLNHAWSKGYLTWRSCGGLKVATDVTGECVSIAQTTCLLSVLWRHGAGEYSVWGMVLHGSDVIPEPHVTQENNRGHYTPNNLLLLHRQGEGLSAVPEKHDSFGSGDYFWAAVEERTPQEEIPSSLLLELENERCPLIGPISILHFNLDSGEFPLYVISFESGNAPTTYMDRWTKYVISTESHAFVARWGEFGPTLEDVDILLRLNLLGEVDWSLYVFDGEEEDTLRGLQNGYTVACVCGMRWYFFRDYPSKKLDGGSVGAKPKYSSGAMPKCRGYHGAGVQRATSSSLALKPIPTPMKCLLAFLVLRNFFSSSLKDDELPLPGLGLEVTGDGVI</sequence>
<protein>
    <submittedName>
        <fullName evidence="1">Uncharacterized protein</fullName>
    </submittedName>
</protein>
<name>A0A7J0EJH7_9ERIC</name>